<organism evidence="2 3">
    <name type="scientific">Crossiella cryophila</name>
    <dbReference type="NCBI Taxonomy" id="43355"/>
    <lineage>
        <taxon>Bacteria</taxon>
        <taxon>Bacillati</taxon>
        <taxon>Actinomycetota</taxon>
        <taxon>Actinomycetes</taxon>
        <taxon>Pseudonocardiales</taxon>
        <taxon>Pseudonocardiaceae</taxon>
        <taxon>Crossiella</taxon>
    </lineage>
</organism>
<dbReference type="AlphaFoldDB" id="A0A7W7FVC9"/>
<feature type="transmembrane region" description="Helical" evidence="1">
    <location>
        <begin position="197"/>
        <end position="221"/>
    </location>
</feature>
<feature type="transmembrane region" description="Helical" evidence="1">
    <location>
        <begin position="84"/>
        <end position="114"/>
    </location>
</feature>
<keyword evidence="3" id="KW-1185">Reference proteome</keyword>
<name>A0A7W7FVC9_9PSEU</name>
<comment type="caution">
    <text evidence="2">The sequence shown here is derived from an EMBL/GenBank/DDBJ whole genome shotgun (WGS) entry which is preliminary data.</text>
</comment>
<feature type="transmembrane region" description="Helical" evidence="1">
    <location>
        <begin position="156"/>
        <end position="177"/>
    </location>
</feature>
<keyword evidence="1" id="KW-0472">Membrane</keyword>
<feature type="transmembrane region" description="Helical" evidence="1">
    <location>
        <begin position="42"/>
        <end position="63"/>
    </location>
</feature>
<protein>
    <submittedName>
        <fullName evidence="2">MFS family permease</fullName>
    </submittedName>
</protein>
<evidence type="ECO:0000313" key="2">
    <source>
        <dbReference type="EMBL" id="MBB4678368.1"/>
    </source>
</evidence>
<accession>A0A7W7FVC9</accession>
<sequence>MKAALRMELLRLPRDPTLLGFLVYAVLTTAISGLTGKSTPTAGAMVTLVCLQTAVLAALYGAVRFTLAYRHGVVARAMLLGRRGPVLGAAACTAAIGGTLLMVTALGTGAVVLVARTGSAAGLVGGLCSVLPAGLVLAAVPAAWGLLVGSIVRHHVLAPLAAAASLFAPLLLPQPGIIRLFPAGAAMSLLGLGEHPWPAPAALIVLLGWLLALALLAHALLQSRDLR</sequence>
<dbReference type="Proteomes" id="UP000533598">
    <property type="component" value="Unassembled WGS sequence"/>
</dbReference>
<keyword evidence="1" id="KW-0812">Transmembrane</keyword>
<keyword evidence="1" id="KW-1133">Transmembrane helix</keyword>
<gene>
    <name evidence="2" type="ORF">HNR67_004486</name>
</gene>
<evidence type="ECO:0000313" key="3">
    <source>
        <dbReference type="Proteomes" id="UP000533598"/>
    </source>
</evidence>
<dbReference type="EMBL" id="JACHMH010000001">
    <property type="protein sequence ID" value="MBB4678368.1"/>
    <property type="molecule type" value="Genomic_DNA"/>
</dbReference>
<proteinExistence type="predicted"/>
<feature type="transmembrane region" description="Helical" evidence="1">
    <location>
        <begin position="120"/>
        <end position="144"/>
    </location>
</feature>
<dbReference type="RefSeq" id="WP_185004206.1">
    <property type="nucleotide sequence ID" value="NZ_BAAAUI010000028.1"/>
</dbReference>
<evidence type="ECO:0000256" key="1">
    <source>
        <dbReference type="SAM" id="Phobius"/>
    </source>
</evidence>
<reference evidence="2 3" key="1">
    <citation type="submission" date="2020-08" db="EMBL/GenBank/DDBJ databases">
        <title>Sequencing the genomes of 1000 actinobacteria strains.</title>
        <authorList>
            <person name="Klenk H.-P."/>
        </authorList>
    </citation>
    <scope>NUCLEOTIDE SEQUENCE [LARGE SCALE GENOMIC DNA]</scope>
    <source>
        <strain evidence="2 3">DSM 44230</strain>
    </source>
</reference>